<accession>A0A8S4S301</accession>
<gene>
    <name evidence="1" type="primary">jg12236</name>
    <name evidence="1" type="ORF">PAEG_LOCUS21648</name>
</gene>
<evidence type="ECO:0000313" key="1">
    <source>
        <dbReference type="EMBL" id="CAH2247866.1"/>
    </source>
</evidence>
<reference evidence="1" key="1">
    <citation type="submission" date="2022-03" db="EMBL/GenBank/DDBJ databases">
        <authorList>
            <person name="Lindestad O."/>
        </authorList>
    </citation>
    <scope>NUCLEOTIDE SEQUENCE</scope>
</reference>
<sequence>MPSKTDRVCLLAVSAKESGYWLHTLPFYNLGNILDHTTLSVLSGLRIGASIVQPQRCHCGGSVDIYGHHGHKALVASLAIAP</sequence>
<comment type="caution">
    <text evidence="1">The sequence shown here is derived from an EMBL/GenBank/DDBJ whole genome shotgun (WGS) entry which is preliminary data.</text>
</comment>
<name>A0A8S4S301_9NEOP</name>
<dbReference type="EMBL" id="CAKXAJ010025965">
    <property type="protein sequence ID" value="CAH2247866.1"/>
    <property type="molecule type" value="Genomic_DNA"/>
</dbReference>
<evidence type="ECO:0000313" key="2">
    <source>
        <dbReference type="Proteomes" id="UP000838756"/>
    </source>
</evidence>
<dbReference type="AlphaFoldDB" id="A0A8S4S301"/>
<keyword evidence="2" id="KW-1185">Reference proteome</keyword>
<proteinExistence type="predicted"/>
<organism evidence="1 2">
    <name type="scientific">Pararge aegeria aegeria</name>
    <dbReference type="NCBI Taxonomy" id="348720"/>
    <lineage>
        <taxon>Eukaryota</taxon>
        <taxon>Metazoa</taxon>
        <taxon>Ecdysozoa</taxon>
        <taxon>Arthropoda</taxon>
        <taxon>Hexapoda</taxon>
        <taxon>Insecta</taxon>
        <taxon>Pterygota</taxon>
        <taxon>Neoptera</taxon>
        <taxon>Endopterygota</taxon>
        <taxon>Lepidoptera</taxon>
        <taxon>Glossata</taxon>
        <taxon>Ditrysia</taxon>
        <taxon>Papilionoidea</taxon>
        <taxon>Nymphalidae</taxon>
        <taxon>Satyrinae</taxon>
        <taxon>Satyrini</taxon>
        <taxon>Parargina</taxon>
        <taxon>Pararge</taxon>
    </lineage>
</organism>
<dbReference type="Proteomes" id="UP000838756">
    <property type="component" value="Unassembled WGS sequence"/>
</dbReference>
<dbReference type="OrthoDB" id="2016582at2759"/>
<protein>
    <submittedName>
        <fullName evidence="1">Jg12236 protein</fullName>
    </submittedName>
</protein>